<accession>B0EDR9</accession>
<feature type="compositionally biased region" description="Basic and acidic residues" evidence="2">
    <location>
        <begin position="55"/>
        <end position="90"/>
    </location>
</feature>
<proteinExistence type="predicted"/>
<feature type="region of interest" description="Disordered" evidence="2">
    <location>
        <begin position="1"/>
        <end position="20"/>
    </location>
</feature>
<feature type="region of interest" description="Disordered" evidence="2">
    <location>
        <begin position="55"/>
        <end position="157"/>
    </location>
</feature>
<evidence type="ECO:0000256" key="2">
    <source>
        <dbReference type="SAM" id="MobiDB-lite"/>
    </source>
</evidence>
<feature type="compositionally biased region" description="Basic and acidic residues" evidence="2">
    <location>
        <begin position="98"/>
        <end position="122"/>
    </location>
</feature>
<dbReference type="OMA" id="TTWQSPV"/>
<dbReference type="OrthoDB" id="29594at2759"/>
<organism evidence="4">
    <name type="scientific">Entamoeba dispar (strain ATCC PRA-260 / SAW760)</name>
    <dbReference type="NCBI Taxonomy" id="370354"/>
    <lineage>
        <taxon>Eukaryota</taxon>
        <taxon>Amoebozoa</taxon>
        <taxon>Evosea</taxon>
        <taxon>Archamoebae</taxon>
        <taxon>Mastigamoebida</taxon>
        <taxon>Entamoebidae</taxon>
        <taxon>Entamoeba</taxon>
    </lineage>
</organism>
<dbReference type="RefSeq" id="XP_001736427.1">
    <property type="nucleotide sequence ID" value="XM_001736375.1"/>
</dbReference>
<dbReference type="GeneID" id="5881422"/>
<name>B0EDR9_ENTDS</name>
<dbReference type="VEuPathDB" id="AmoebaDB:EDI_276430"/>
<sequence length="241" mass="27819">MSYKKKTTTPKESCAPPQTPHQLFIAEITQKQKEMGIIKEEKGCEIPNKKKEFKKEEKFEERQLKQLKPKEKPEKRSLPRPHLELMKEMNKNIPSKDQISDPKVKRKRSEPDAVSLKDDLKKSTSLQYSEQFHTSTTWQSPVHTPKGHPISVISSPLSLPSTPIVDKGIVTDKQSLSFASRQHSKRQCMTQSFMEEPKYDEQLSLLGKVEQLESILRKLKEVSSKQQQTIEILKKQLSLSQ</sequence>
<evidence type="ECO:0000256" key="1">
    <source>
        <dbReference type="SAM" id="Coils"/>
    </source>
</evidence>
<dbReference type="AlphaFoldDB" id="B0EDR9"/>
<dbReference type="EMBL" id="DS548835">
    <property type="protein sequence ID" value="EDR27332.1"/>
    <property type="molecule type" value="Genomic_DNA"/>
</dbReference>
<keyword evidence="4" id="KW-1185">Reference proteome</keyword>
<reference evidence="4" key="1">
    <citation type="submission" date="2007-12" db="EMBL/GenBank/DDBJ databases">
        <title>Annotation of Entamoeba dispar SAW760.</title>
        <authorList>
            <person name="Lorenzi H."/>
            <person name="Inman J."/>
            <person name="Schobel S."/>
            <person name="Amedeo P."/>
            <person name="Caler E."/>
        </authorList>
    </citation>
    <scope>NUCLEOTIDE SEQUENCE [LARGE SCALE GENOMIC DNA]</scope>
    <source>
        <strain evidence="4">ATCC PRA-260 / SAW760</strain>
    </source>
</reference>
<evidence type="ECO:0000313" key="4">
    <source>
        <dbReference type="Proteomes" id="UP000008076"/>
    </source>
</evidence>
<dbReference type="Proteomes" id="UP000008076">
    <property type="component" value="Unassembled WGS sequence"/>
</dbReference>
<gene>
    <name evidence="3" type="ORF">EDI_276430</name>
</gene>
<keyword evidence="1" id="KW-0175">Coiled coil</keyword>
<protein>
    <submittedName>
        <fullName evidence="3">Uncharacterized protein</fullName>
    </submittedName>
</protein>
<feature type="compositionally biased region" description="Polar residues" evidence="2">
    <location>
        <begin position="123"/>
        <end position="142"/>
    </location>
</feature>
<evidence type="ECO:0000313" key="3">
    <source>
        <dbReference type="EMBL" id="EDR27332.1"/>
    </source>
</evidence>
<feature type="coiled-coil region" evidence="1">
    <location>
        <begin position="209"/>
        <end position="236"/>
    </location>
</feature>
<dbReference type="eggNOG" id="ENOG502RCSD">
    <property type="taxonomic scope" value="Eukaryota"/>
</dbReference>
<dbReference type="KEGG" id="edi:EDI_276430"/>